<keyword evidence="2" id="KW-0547">Nucleotide-binding</keyword>
<keyword evidence="2" id="KW-0378">Hydrolase</keyword>
<keyword evidence="2" id="KW-0347">Helicase</keyword>
<organism evidence="2">
    <name type="scientific">Anopheles sinensis</name>
    <name type="common">Mosquito</name>
    <dbReference type="NCBI Taxonomy" id="74873"/>
    <lineage>
        <taxon>Eukaryota</taxon>
        <taxon>Metazoa</taxon>
        <taxon>Ecdysozoa</taxon>
        <taxon>Arthropoda</taxon>
        <taxon>Hexapoda</taxon>
        <taxon>Insecta</taxon>
        <taxon>Pterygota</taxon>
        <taxon>Neoptera</taxon>
        <taxon>Endopterygota</taxon>
        <taxon>Diptera</taxon>
        <taxon>Nematocera</taxon>
        <taxon>Culicoidea</taxon>
        <taxon>Culicidae</taxon>
        <taxon>Anophelinae</taxon>
        <taxon>Anopheles</taxon>
    </lineage>
</organism>
<evidence type="ECO:0000256" key="1">
    <source>
        <dbReference type="SAM" id="MobiDB-lite"/>
    </source>
</evidence>
<reference evidence="2 4" key="1">
    <citation type="journal article" date="2014" name="BMC Genomics">
        <title>Genome sequence of Anopheles sinensis provides insight into genetics basis of mosquito competence for malaria parasites.</title>
        <authorList>
            <person name="Zhou D."/>
            <person name="Zhang D."/>
            <person name="Ding G."/>
            <person name="Shi L."/>
            <person name="Hou Q."/>
            <person name="Ye Y."/>
            <person name="Xu Y."/>
            <person name="Zhou H."/>
            <person name="Xiong C."/>
            <person name="Li S."/>
            <person name="Yu J."/>
            <person name="Hong S."/>
            <person name="Yu X."/>
            <person name="Zou P."/>
            <person name="Chen C."/>
            <person name="Chang X."/>
            <person name="Wang W."/>
            <person name="Lv Y."/>
            <person name="Sun Y."/>
            <person name="Ma L."/>
            <person name="Shen B."/>
            <person name="Zhu C."/>
        </authorList>
    </citation>
    <scope>NUCLEOTIDE SEQUENCE [LARGE SCALE GENOMIC DNA]</scope>
</reference>
<dbReference type="GO" id="GO:0004386">
    <property type="term" value="F:helicase activity"/>
    <property type="evidence" value="ECO:0007669"/>
    <property type="project" value="UniProtKB-KW"/>
</dbReference>
<dbReference type="EMBL" id="KE525405">
    <property type="protein sequence ID" value="KFB52762.1"/>
    <property type="molecule type" value="Genomic_DNA"/>
</dbReference>
<feature type="compositionally biased region" description="Polar residues" evidence="1">
    <location>
        <begin position="44"/>
        <end position="55"/>
    </location>
</feature>
<accession>A0A084WRB8</accession>
<feature type="region of interest" description="Disordered" evidence="1">
    <location>
        <begin position="29"/>
        <end position="83"/>
    </location>
</feature>
<keyword evidence="4" id="KW-1185">Reference proteome</keyword>
<name>A0A084WRB8_ANOSI</name>
<feature type="compositionally biased region" description="Basic and acidic residues" evidence="1">
    <location>
        <begin position="67"/>
        <end position="76"/>
    </location>
</feature>
<evidence type="ECO:0000313" key="3">
    <source>
        <dbReference type="EnsemblMetazoa" id="ASIC021025-PA"/>
    </source>
</evidence>
<gene>
    <name evidence="2" type="ORF">ZHAS_00021025</name>
</gene>
<reference evidence="3" key="2">
    <citation type="submission" date="2020-05" db="UniProtKB">
        <authorList>
            <consortium name="EnsemblMetazoa"/>
        </authorList>
    </citation>
    <scope>IDENTIFICATION</scope>
</reference>
<dbReference type="EMBL" id="ATLV01026013">
    <property type="status" value="NOT_ANNOTATED_CDS"/>
    <property type="molecule type" value="Genomic_DNA"/>
</dbReference>
<keyword evidence="2" id="KW-0067">ATP-binding</keyword>
<dbReference type="AlphaFoldDB" id="A0A084WRB8"/>
<dbReference type="VEuPathDB" id="VectorBase:ASIC021025"/>
<sequence length="103" mass="11466">MCCVAGHTYTYDPIDSPHGRADEHYTISSDANVVPKASGRANERTMSNKLTSEDTPPTVPRPPNEMRISRNGETHGKKTSPLFQRARCMPSTEAGRLKLYFVE</sequence>
<evidence type="ECO:0000313" key="2">
    <source>
        <dbReference type="EMBL" id="KFB52762.1"/>
    </source>
</evidence>
<dbReference type="EnsemblMetazoa" id="ASIC021025-RA">
    <property type="protein sequence ID" value="ASIC021025-PA"/>
    <property type="gene ID" value="ASIC021025"/>
</dbReference>
<protein>
    <submittedName>
        <fullName evidence="2 3">RNA helicase</fullName>
    </submittedName>
</protein>
<dbReference type="Proteomes" id="UP000030765">
    <property type="component" value="Unassembled WGS sequence"/>
</dbReference>
<proteinExistence type="predicted"/>
<evidence type="ECO:0000313" key="4">
    <source>
        <dbReference type="Proteomes" id="UP000030765"/>
    </source>
</evidence>